<keyword evidence="6" id="KW-0456">Lyase</keyword>
<dbReference type="RefSeq" id="WP_090478028.1">
    <property type="nucleotide sequence ID" value="NZ_FOWZ01000001.1"/>
</dbReference>
<accession>A0A1I5LKE9</accession>
<dbReference type="InterPro" id="IPR015813">
    <property type="entry name" value="Pyrv/PenolPyrv_kinase-like_dom"/>
</dbReference>
<dbReference type="GO" id="GO:0016829">
    <property type="term" value="F:lyase activity"/>
    <property type="evidence" value="ECO:0007669"/>
    <property type="project" value="UniProtKB-KW"/>
</dbReference>
<name>A0A1I5LKE9_9SPHN</name>
<dbReference type="InterPro" id="IPR040442">
    <property type="entry name" value="Pyrv_kinase-like_dom_sf"/>
</dbReference>
<reference evidence="7" key="1">
    <citation type="submission" date="2016-10" db="EMBL/GenBank/DDBJ databases">
        <authorList>
            <person name="Varghese N."/>
            <person name="Submissions S."/>
        </authorList>
    </citation>
    <scope>NUCLEOTIDE SEQUENCE [LARGE SCALE GENOMIC DNA]</scope>
    <source>
        <strain evidence="7">CGMCC 1.7715</strain>
    </source>
</reference>
<evidence type="ECO:0000313" key="7">
    <source>
        <dbReference type="Proteomes" id="UP000199331"/>
    </source>
</evidence>
<comment type="cofactor">
    <cofactor evidence="1">
        <name>Mg(2+)</name>
        <dbReference type="ChEBI" id="CHEBI:18420"/>
    </cofactor>
</comment>
<dbReference type="SUPFAM" id="SSF51621">
    <property type="entry name" value="Phosphoenolpyruvate/pyruvate domain"/>
    <property type="match status" value="1"/>
</dbReference>
<sequence length="291" mass="30974">MRSWIQVPADKEKALGQVAGSGADVVVVDLARAGNADAKQHSRLAARDWLVSHREQLVAARRFERWARVGPVSSPQWRDDLDAALEGAPDGIVLAGCSGSEDIQQFAAMLYEGEAKAGLRSNSIRIVPELGGTPLAALNLAAFANELHARIVGYGWDAAALARSIGARRMRGPGGLWIDPLAHVRAQVLLAAHARGLQAIEAGFRDHRDAEGAERAIKAARADGFTGMVAMHPSQVDAINRNFAPSADETAEARELIGLFSLNPGAEVMPFRGRYVGQAELARAKALLGEA</sequence>
<keyword evidence="3" id="KW-0479">Metal-binding</keyword>
<evidence type="ECO:0000256" key="4">
    <source>
        <dbReference type="ARBA" id="ARBA00022842"/>
    </source>
</evidence>
<evidence type="ECO:0000256" key="1">
    <source>
        <dbReference type="ARBA" id="ARBA00001946"/>
    </source>
</evidence>
<dbReference type="GO" id="GO:0006107">
    <property type="term" value="P:oxaloacetate metabolic process"/>
    <property type="evidence" value="ECO:0007669"/>
    <property type="project" value="TreeGrafter"/>
</dbReference>
<protein>
    <submittedName>
        <fullName evidence="6">Citrate lyase subunit beta / citryl-CoA lyase</fullName>
    </submittedName>
</protein>
<evidence type="ECO:0000259" key="5">
    <source>
        <dbReference type="Pfam" id="PF03328"/>
    </source>
</evidence>
<evidence type="ECO:0000256" key="3">
    <source>
        <dbReference type="ARBA" id="ARBA00022723"/>
    </source>
</evidence>
<dbReference type="Pfam" id="PF03328">
    <property type="entry name" value="HpcH_HpaI"/>
    <property type="match status" value="1"/>
</dbReference>
<dbReference type="GO" id="GO:0000287">
    <property type="term" value="F:magnesium ion binding"/>
    <property type="evidence" value="ECO:0007669"/>
    <property type="project" value="TreeGrafter"/>
</dbReference>
<dbReference type="InterPro" id="IPR005000">
    <property type="entry name" value="Aldolase/citrate-lyase_domain"/>
</dbReference>
<dbReference type="InterPro" id="IPR011206">
    <property type="entry name" value="Citrate_lyase_beta/mcl1/mcl2"/>
</dbReference>
<dbReference type="PANTHER" id="PTHR32308">
    <property type="entry name" value="LYASE BETA SUBUNIT, PUTATIVE (AFU_ORTHOLOGUE AFUA_4G13030)-RELATED"/>
    <property type="match status" value="1"/>
</dbReference>
<dbReference type="PANTHER" id="PTHR32308:SF10">
    <property type="entry name" value="CITRATE LYASE SUBUNIT BETA"/>
    <property type="match status" value="1"/>
</dbReference>
<dbReference type="PIRSF" id="PIRSF015582">
    <property type="entry name" value="Cit_lyase_B"/>
    <property type="match status" value="1"/>
</dbReference>
<keyword evidence="7" id="KW-1185">Reference proteome</keyword>
<evidence type="ECO:0000256" key="2">
    <source>
        <dbReference type="ARBA" id="ARBA00005568"/>
    </source>
</evidence>
<dbReference type="STRING" id="604088.SAMN04488060_1055"/>
<dbReference type="AlphaFoldDB" id="A0A1I5LKE9"/>
<keyword evidence="4" id="KW-0460">Magnesium</keyword>
<dbReference type="Proteomes" id="UP000199331">
    <property type="component" value="Unassembled WGS sequence"/>
</dbReference>
<dbReference type="Gene3D" id="3.20.20.60">
    <property type="entry name" value="Phosphoenolpyruvate-binding domains"/>
    <property type="match status" value="1"/>
</dbReference>
<comment type="similarity">
    <text evidence="2">Belongs to the HpcH/HpaI aldolase family.</text>
</comment>
<gene>
    <name evidence="6" type="ORF">SAMN04488060_1055</name>
</gene>
<organism evidence="6 7">
    <name type="scientific">Qipengyuania nanhaisediminis</name>
    <dbReference type="NCBI Taxonomy" id="604088"/>
    <lineage>
        <taxon>Bacteria</taxon>
        <taxon>Pseudomonadati</taxon>
        <taxon>Pseudomonadota</taxon>
        <taxon>Alphaproteobacteria</taxon>
        <taxon>Sphingomonadales</taxon>
        <taxon>Erythrobacteraceae</taxon>
        <taxon>Qipengyuania</taxon>
    </lineage>
</organism>
<proteinExistence type="inferred from homology"/>
<feature type="domain" description="HpcH/HpaI aldolase/citrate lyase" evidence="5">
    <location>
        <begin position="5"/>
        <end position="233"/>
    </location>
</feature>
<dbReference type="EMBL" id="FOWZ01000001">
    <property type="protein sequence ID" value="SFO97326.1"/>
    <property type="molecule type" value="Genomic_DNA"/>
</dbReference>
<evidence type="ECO:0000313" key="6">
    <source>
        <dbReference type="EMBL" id="SFO97326.1"/>
    </source>
</evidence>
<dbReference type="OrthoDB" id="9800547at2"/>